<dbReference type="InterPro" id="IPR000760">
    <property type="entry name" value="Inositol_monophosphatase-like"/>
</dbReference>
<evidence type="ECO:0000256" key="5">
    <source>
        <dbReference type="ARBA" id="ARBA00022801"/>
    </source>
</evidence>
<evidence type="ECO:0000256" key="9">
    <source>
        <dbReference type="PIRSR" id="PIRSR600760-2"/>
    </source>
</evidence>
<proteinExistence type="inferred from homology"/>
<evidence type="ECO:0000256" key="8">
    <source>
        <dbReference type="ARBA" id="ARBA00038103"/>
    </source>
</evidence>
<keyword evidence="7" id="KW-0119">Carbohydrate metabolism</keyword>
<dbReference type="GO" id="GO:0008934">
    <property type="term" value="F:inositol monophosphate 1-phosphatase activity"/>
    <property type="evidence" value="ECO:0007669"/>
    <property type="project" value="TreeGrafter"/>
</dbReference>
<evidence type="ECO:0000256" key="4">
    <source>
        <dbReference type="ARBA" id="ARBA00022723"/>
    </source>
</evidence>
<dbReference type="GO" id="GO:0046872">
    <property type="term" value="F:metal ion binding"/>
    <property type="evidence" value="ECO:0007669"/>
    <property type="project" value="UniProtKB-KW"/>
</dbReference>
<dbReference type="Gene3D" id="3.40.190.80">
    <property type="match status" value="1"/>
</dbReference>
<dbReference type="InterPro" id="IPR020583">
    <property type="entry name" value="Inositol_monoP_metal-BS"/>
</dbReference>
<dbReference type="NCBIfam" id="NF009321">
    <property type="entry name" value="PRK12676.1"/>
    <property type="match status" value="1"/>
</dbReference>
<sequence length="258" mass="27822">MDFFSACNSMAVSVRNAITPLCGTEEGGRVIGIGADGTPTKYIDKVAEDIIISTLREYGLCKTLISEEIGKISIGGEKGTIFLDPVDGTYNATMSIPFYALSIAYAEEGHILQAFVQNLATGEVFTAKKGGGAFLDGHLICVSQTSDLQTSAMSIYGKHFQQDRIFNLMQKIRRFRQFGASALEISYVAAGRIDGFVDLRKTLRVTDAAAGVLICEEAGGIVTDLDGRSISFADEVTIGTCLIATNGHLHRKVIEYLR</sequence>
<dbReference type="Gene3D" id="3.30.540.10">
    <property type="entry name" value="Fructose-1,6-Bisphosphatase, subunit A, domain 1"/>
    <property type="match status" value="1"/>
</dbReference>
<evidence type="ECO:0000313" key="11">
    <source>
        <dbReference type="Proteomes" id="UP000245657"/>
    </source>
</evidence>
<evidence type="ECO:0000313" key="10">
    <source>
        <dbReference type="EMBL" id="PWR74085.1"/>
    </source>
</evidence>
<dbReference type="FunFam" id="3.40.190.80:FF:000020">
    <property type="entry name" value="Fructose-1,6-bisphosphatase/inositol-1-monophosphatase"/>
    <property type="match status" value="1"/>
</dbReference>
<protein>
    <recommendedName>
        <fullName evidence="3">fructose-bisphosphatase</fullName>
        <ecNumber evidence="3">3.1.3.11</ecNumber>
    </recommendedName>
</protein>
<name>A0A2V2N6F7_9EURY</name>
<evidence type="ECO:0000256" key="3">
    <source>
        <dbReference type="ARBA" id="ARBA00013093"/>
    </source>
</evidence>
<keyword evidence="5" id="KW-0378">Hydrolase</keyword>
<dbReference type="GO" id="GO:0042132">
    <property type="term" value="F:fructose 1,6-bisphosphate 1-phosphatase activity"/>
    <property type="evidence" value="ECO:0007669"/>
    <property type="project" value="UniProtKB-EC"/>
</dbReference>
<dbReference type="PANTHER" id="PTHR20854:SF4">
    <property type="entry name" value="INOSITOL-1-MONOPHOSPHATASE-RELATED"/>
    <property type="match status" value="1"/>
</dbReference>
<keyword evidence="11" id="KW-1185">Reference proteome</keyword>
<dbReference type="EMBL" id="QGMY01000002">
    <property type="protein sequence ID" value="PWR74085.1"/>
    <property type="molecule type" value="Genomic_DNA"/>
</dbReference>
<feature type="binding site" evidence="9">
    <location>
        <position position="87"/>
    </location>
    <ligand>
        <name>Mg(2+)</name>
        <dbReference type="ChEBI" id="CHEBI:18420"/>
        <label>1</label>
        <note>catalytic</note>
    </ligand>
</feature>
<organism evidence="10 11">
    <name type="scientific">Methanospirillum lacunae</name>
    <dbReference type="NCBI Taxonomy" id="668570"/>
    <lineage>
        <taxon>Archaea</taxon>
        <taxon>Methanobacteriati</taxon>
        <taxon>Methanobacteriota</taxon>
        <taxon>Stenosarchaea group</taxon>
        <taxon>Methanomicrobia</taxon>
        <taxon>Methanomicrobiales</taxon>
        <taxon>Methanospirillaceae</taxon>
        <taxon>Methanospirillum</taxon>
    </lineage>
</organism>
<feature type="binding site" evidence="9">
    <location>
        <position position="84"/>
    </location>
    <ligand>
        <name>Mg(2+)</name>
        <dbReference type="ChEBI" id="CHEBI:18420"/>
        <label>1</label>
        <note>catalytic</note>
    </ligand>
</feature>
<comment type="caution">
    <text evidence="10">The sequence shown here is derived from an EMBL/GenBank/DDBJ whole genome shotgun (WGS) entry which is preliminary data.</text>
</comment>
<dbReference type="EC" id="3.1.3.11" evidence="3"/>
<reference evidence="10 11" key="1">
    <citation type="submission" date="2018-05" db="EMBL/GenBank/DDBJ databases">
        <title>Draft genome of Methanospirillum lacunae Ki8-1.</title>
        <authorList>
            <person name="Dueholm M.S."/>
            <person name="Nielsen P.H."/>
            <person name="Bakmann L.F."/>
            <person name="Otzen D.E."/>
        </authorList>
    </citation>
    <scope>NUCLEOTIDE SEQUENCE [LARGE SCALE GENOMIC DNA]</scope>
    <source>
        <strain evidence="10 11">Ki8-1</strain>
    </source>
</reference>
<dbReference type="Proteomes" id="UP000245657">
    <property type="component" value="Unassembled WGS sequence"/>
</dbReference>
<dbReference type="Pfam" id="PF00459">
    <property type="entry name" value="Inositol_P"/>
    <property type="match status" value="1"/>
</dbReference>
<dbReference type="PANTHER" id="PTHR20854">
    <property type="entry name" value="INOSITOL MONOPHOSPHATASE"/>
    <property type="match status" value="1"/>
</dbReference>
<evidence type="ECO:0000256" key="6">
    <source>
        <dbReference type="ARBA" id="ARBA00022842"/>
    </source>
</evidence>
<dbReference type="PROSITE" id="PS00629">
    <property type="entry name" value="IMP_1"/>
    <property type="match status" value="1"/>
</dbReference>
<dbReference type="PRINTS" id="PR00377">
    <property type="entry name" value="IMPHPHTASES"/>
</dbReference>
<comment type="cofactor">
    <cofactor evidence="2 9">
        <name>Mg(2+)</name>
        <dbReference type="ChEBI" id="CHEBI:18420"/>
    </cofactor>
</comment>
<accession>A0A2V2N6F7</accession>
<evidence type="ECO:0000256" key="1">
    <source>
        <dbReference type="ARBA" id="ARBA00001273"/>
    </source>
</evidence>
<comment type="catalytic activity">
    <reaction evidence="1">
        <text>beta-D-fructose 1,6-bisphosphate + H2O = beta-D-fructose 6-phosphate + phosphate</text>
        <dbReference type="Rhea" id="RHEA:11064"/>
        <dbReference type="ChEBI" id="CHEBI:15377"/>
        <dbReference type="ChEBI" id="CHEBI:32966"/>
        <dbReference type="ChEBI" id="CHEBI:43474"/>
        <dbReference type="ChEBI" id="CHEBI:57634"/>
        <dbReference type="EC" id="3.1.3.11"/>
    </reaction>
</comment>
<dbReference type="GO" id="GO:0006020">
    <property type="term" value="P:inositol metabolic process"/>
    <property type="evidence" value="ECO:0007669"/>
    <property type="project" value="TreeGrafter"/>
</dbReference>
<dbReference type="OrthoDB" id="58111at2157"/>
<dbReference type="AlphaFoldDB" id="A0A2V2N6F7"/>
<dbReference type="GO" id="GO:0007165">
    <property type="term" value="P:signal transduction"/>
    <property type="evidence" value="ECO:0007669"/>
    <property type="project" value="TreeGrafter"/>
</dbReference>
<keyword evidence="4 9" id="KW-0479">Metal-binding</keyword>
<feature type="binding site" evidence="9">
    <location>
        <position position="207"/>
    </location>
    <ligand>
        <name>Mg(2+)</name>
        <dbReference type="ChEBI" id="CHEBI:18420"/>
        <label>1</label>
        <note>catalytic</note>
    </ligand>
</feature>
<feature type="binding site" evidence="9">
    <location>
        <position position="67"/>
    </location>
    <ligand>
        <name>Mg(2+)</name>
        <dbReference type="ChEBI" id="CHEBI:18420"/>
        <label>1</label>
        <note>catalytic</note>
    </ligand>
</feature>
<keyword evidence="6 9" id="KW-0460">Magnesium</keyword>
<gene>
    <name evidence="10" type="ORF">DK846_02700</name>
</gene>
<comment type="similarity">
    <text evidence="8">Belongs to the inositol monophosphatase superfamily. FBPase class 4 family.</text>
</comment>
<dbReference type="SUPFAM" id="SSF56655">
    <property type="entry name" value="Carbohydrate phosphatase"/>
    <property type="match status" value="1"/>
</dbReference>
<evidence type="ECO:0000256" key="7">
    <source>
        <dbReference type="ARBA" id="ARBA00023277"/>
    </source>
</evidence>
<dbReference type="FunFam" id="3.30.540.10:FF:000027">
    <property type="entry name" value="Fructose-1,6-bisphosphatase/inositol-1-monophosphatase"/>
    <property type="match status" value="1"/>
</dbReference>
<evidence type="ECO:0000256" key="2">
    <source>
        <dbReference type="ARBA" id="ARBA00001946"/>
    </source>
</evidence>